<dbReference type="PANTHER" id="PTHR11785:SF512">
    <property type="entry name" value="SOBREMESA, ISOFORM B"/>
    <property type="match status" value="1"/>
</dbReference>
<evidence type="ECO:0000256" key="5">
    <source>
        <dbReference type="SAM" id="MobiDB-lite"/>
    </source>
</evidence>
<proteinExistence type="predicted"/>
<dbReference type="Proteomes" id="UP000663834">
    <property type="component" value="Unassembled WGS sequence"/>
</dbReference>
<name>A0A816H227_9BILA</name>
<comment type="caution">
    <text evidence="7">The sequence shown here is derived from an EMBL/GenBank/DDBJ whole genome shotgun (WGS) entry which is preliminary data.</text>
</comment>
<evidence type="ECO:0000256" key="4">
    <source>
        <dbReference type="ARBA" id="ARBA00023136"/>
    </source>
</evidence>
<feature type="transmembrane region" description="Helical" evidence="6">
    <location>
        <begin position="474"/>
        <end position="493"/>
    </location>
</feature>
<keyword evidence="2 6" id="KW-0812">Transmembrane</keyword>
<feature type="transmembrane region" description="Helical" evidence="6">
    <location>
        <begin position="96"/>
        <end position="120"/>
    </location>
</feature>
<feature type="transmembrane region" description="Helical" evidence="6">
    <location>
        <begin position="315"/>
        <end position="340"/>
    </location>
</feature>
<evidence type="ECO:0000256" key="3">
    <source>
        <dbReference type="ARBA" id="ARBA00022989"/>
    </source>
</evidence>
<comment type="subcellular location">
    <subcellularLocation>
        <location evidence="1">Membrane</location>
        <topology evidence="1">Multi-pass membrane protein</topology>
    </subcellularLocation>
</comment>
<dbReference type="PIRSF" id="PIRSF006060">
    <property type="entry name" value="AA_transporter"/>
    <property type="match status" value="1"/>
</dbReference>
<dbReference type="Gene3D" id="1.20.1740.10">
    <property type="entry name" value="Amino acid/polyamine transporter I"/>
    <property type="match status" value="1"/>
</dbReference>
<reference evidence="7" key="1">
    <citation type="submission" date="2021-02" db="EMBL/GenBank/DDBJ databases">
        <authorList>
            <person name="Nowell W R."/>
        </authorList>
    </citation>
    <scope>NUCLEOTIDE SEQUENCE</scope>
</reference>
<feature type="transmembrane region" description="Helical" evidence="6">
    <location>
        <begin position="499"/>
        <end position="519"/>
    </location>
</feature>
<dbReference type="AlphaFoldDB" id="A0A816H227"/>
<feature type="transmembrane region" description="Helical" evidence="6">
    <location>
        <begin position="241"/>
        <end position="262"/>
    </location>
</feature>
<gene>
    <name evidence="7" type="ORF">KQP761_LOCUS37182</name>
</gene>
<feature type="transmembrane region" description="Helical" evidence="6">
    <location>
        <begin position="412"/>
        <end position="431"/>
    </location>
</feature>
<keyword evidence="4 6" id="KW-0472">Membrane</keyword>
<dbReference type="Pfam" id="PF13520">
    <property type="entry name" value="AA_permease_2"/>
    <property type="match status" value="1"/>
</dbReference>
<protein>
    <recommendedName>
        <fullName evidence="9">B(0,+)-type amino acid transporter 1</fullName>
    </recommendedName>
</protein>
<organism evidence="7 8">
    <name type="scientific">Rotaria magnacalcarata</name>
    <dbReference type="NCBI Taxonomy" id="392030"/>
    <lineage>
        <taxon>Eukaryota</taxon>
        <taxon>Metazoa</taxon>
        <taxon>Spiralia</taxon>
        <taxon>Gnathifera</taxon>
        <taxon>Rotifera</taxon>
        <taxon>Eurotatoria</taxon>
        <taxon>Bdelloidea</taxon>
        <taxon>Philodinida</taxon>
        <taxon>Philodinidae</taxon>
        <taxon>Rotaria</taxon>
    </lineage>
</organism>
<feature type="region of interest" description="Disordered" evidence="5">
    <location>
        <begin position="1"/>
        <end position="20"/>
    </location>
</feature>
<dbReference type="InterPro" id="IPR002293">
    <property type="entry name" value="AA/rel_permease1"/>
</dbReference>
<feature type="transmembrane region" description="Helical" evidence="6">
    <location>
        <begin position="191"/>
        <end position="210"/>
    </location>
</feature>
<dbReference type="GO" id="GO:0016020">
    <property type="term" value="C:membrane"/>
    <property type="evidence" value="ECO:0007669"/>
    <property type="project" value="UniProtKB-SubCell"/>
</dbReference>
<evidence type="ECO:0008006" key="9">
    <source>
        <dbReference type="Google" id="ProtNLM"/>
    </source>
</evidence>
<dbReference type="OrthoDB" id="5982228at2759"/>
<dbReference type="EMBL" id="CAJNOW010021074">
    <property type="protein sequence ID" value="CAF1682637.1"/>
    <property type="molecule type" value="Genomic_DNA"/>
</dbReference>
<dbReference type="PANTHER" id="PTHR11785">
    <property type="entry name" value="AMINO ACID TRANSPORTER"/>
    <property type="match status" value="1"/>
</dbReference>
<dbReference type="GO" id="GO:0015179">
    <property type="term" value="F:L-amino acid transmembrane transporter activity"/>
    <property type="evidence" value="ECO:0007669"/>
    <property type="project" value="TreeGrafter"/>
</dbReference>
<evidence type="ECO:0000256" key="2">
    <source>
        <dbReference type="ARBA" id="ARBA00022692"/>
    </source>
</evidence>
<feature type="transmembrane region" description="Helical" evidence="6">
    <location>
        <begin position="64"/>
        <end position="84"/>
    </location>
</feature>
<feature type="transmembrane region" description="Helical" evidence="6">
    <location>
        <begin position="437"/>
        <end position="462"/>
    </location>
</feature>
<evidence type="ECO:0000313" key="7">
    <source>
        <dbReference type="EMBL" id="CAF1682637.1"/>
    </source>
</evidence>
<evidence type="ECO:0000256" key="1">
    <source>
        <dbReference type="ARBA" id="ARBA00004141"/>
    </source>
</evidence>
<evidence type="ECO:0000256" key="6">
    <source>
        <dbReference type="SAM" id="Phobius"/>
    </source>
</evidence>
<accession>A0A816H227</accession>
<feature type="transmembrane region" description="Helical" evidence="6">
    <location>
        <begin position="282"/>
        <end position="303"/>
    </location>
</feature>
<keyword evidence="3 6" id="KW-1133">Transmembrane helix</keyword>
<dbReference type="InterPro" id="IPR050598">
    <property type="entry name" value="AminoAcid_Transporter"/>
</dbReference>
<evidence type="ECO:0000313" key="8">
    <source>
        <dbReference type="Proteomes" id="UP000663834"/>
    </source>
</evidence>
<feature type="transmembrane region" description="Helical" evidence="6">
    <location>
        <begin position="370"/>
        <end position="391"/>
    </location>
</feature>
<feature type="transmembrane region" description="Helical" evidence="6">
    <location>
        <begin position="159"/>
        <end position="179"/>
    </location>
</feature>
<sequence length="549" mass="60240">MLSQTNRVEPTDPNAHANFTSVQGRHTSSSVIKSRHSSSELINQVDYSENEVFPHEKKTLKRNLGLFSGISFIVSMIIGSGIFISPKGVLRETHSVGLCLVIWALCGFIALSGALCYAEIGTILPLSGSELVYMKEGIGSVHARIGDVLAFVFNWANTFILQPSTIAILSLTFSTYFLSGVMDSCGPPIELVKILAIFAIGLLDYFNLFYLDLLDLCMHCHVVILANVNALSVTVANRLNIIFVILKTIIILVIVIGGLVRIGKGYTENLKNGFAGTTNNPFSVALAFYSGLWAYGGWGSLNTVTEEIKNPKRNLWLSIVVALSLAIIVYVLTNISYFTVMSKDELLNSNAVAVTWGEAVLGPVSRGLPILISVSTLANVNGLLFFSARYCMVGARYGYLPEVFSCIQKQRLTPLPGILLQTIFAICYCIPSDIDSLITLFSFVSWVFSGLTFFATVCCRFTKPDAHRTIKVPIPLIILMLLVALYLIIAPVISSPNIGFLVAALVLLVGLIFYYLFVFRKMKSTFMKKINSFLQEFFDLTQAAVNTEA</sequence>